<dbReference type="OrthoDB" id="317026at2157"/>
<evidence type="ECO:0000313" key="1">
    <source>
        <dbReference type="EMBL" id="SFH50499.1"/>
    </source>
</evidence>
<proteinExistence type="predicted"/>
<evidence type="ECO:0000313" key="2">
    <source>
        <dbReference type="Proteomes" id="UP000323537"/>
    </source>
</evidence>
<keyword evidence="2" id="KW-1185">Reference proteome</keyword>
<gene>
    <name evidence="1" type="ORF">SAMN04488066_10672</name>
</gene>
<dbReference type="Proteomes" id="UP000323537">
    <property type="component" value="Unassembled WGS sequence"/>
</dbReference>
<sequence length="53" mass="5717">MGDIFRVNCPGCGQEKGPITTHPGTVGIHCSCGVTATVDIGAQEIDEWWERED</sequence>
<dbReference type="RefSeq" id="WP_188127892.1">
    <property type="nucleotide sequence ID" value="NZ_BAAADP010000004.1"/>
</dbReference>
<name>A0A1I3AL53_9EURY</name>
<dbReference type="EMBL" id="FOPZ01000006">
    <property type="protein sequence ID" value="SFH50499.1"/>
    <property type="molecule type" value="Genomic_DNA"/>
</dbReference>
<protein>
    <submittedName>
        <fullName evidence="1">Uncharacterized protein</fullName>
    </submittedName>
</protein>
<reference evidence="1 2" key="1">
    <citation type="submission" date="2016-10" db="EMBL/GenBank/DDBJ databases">
        <authorList>
            <person name="Varghese N."/>
            <person name="Submissions S."/>
        </authorList>
    </citation>
    <scope>NUCLEOTIDE SEQUENCE [LARGE SCALE GENOMIC DNA]</scope>
    <source>
        <strain evidence="1 2">CGMCC 1.6377</strain>
    </source>
</reference>
<organism evidence="1 2">
    <name type="scientific">Halorubrum aquaticum</name>
    <dbReference type="NCBI Taxonomy" id="387340"/>
    <lineage>
        <taxon>Archaea</taxon>
        <taxon>Methanobacteriati</taxon>
        <taxon>Methanobacteriota</taxon>
        <taxon>Stenosarchaea group</taxon>
        <taxon>Halobacteria</taxon>
        <taxon>Halobacteriales</taxon>
        <taxon>Haloferacaceae</taxon>
        <taxon>Halorubrum</taxon>
    </lineage>
</organism>
<dbReference type="AlphaFoldDB" id="A0A1I3AL53"/>
<accession>A0A1I3AL53</accession>